<evidence type="ECO:0000256" key="7">
    <source>
        <dbReference type="ARBA" id="ARBA00022840"/>
    </source>
</evidence>
<dbReference type="GO" id="GO:0000155">
    <property type="term" value="F:phosphorelay sensor kinase activity"/>
    <property type="evidence" value="ECO:0007669"/>
    <property type="project" value="InterPro"/>
</dbReference>
<dbReference type="SUPFAM" id="SSF47384">
    <property type="entry name" value="Homodimeric domain of signal transducing histidine kinase"/>
    <property type="match status" value="1"/>
</dbReference>
<dbReference type="PANTHER" id="PTHR43065:SF46">
    <property type="entry name" value="C4-DICARBOXYLATE TRANSPORT SENSOR PROTEIN DCTB"/>
    <property type="match status" value="1"/>
</dbReference>
<evidence type="ECO:0000256" key="8">
    <source>
        <dbReference type="ARBA" id="ARBA00023012"/>
    </source>
</evidence>
<dbReference type="EC" id="2.7.13.3" evidence="2"/>
<dbReference type="PANTHER" id="PTHR43065">
    <property type="entry name" value="SENSOR HISTIDINE KINASE"/>
    <property type="match status" value="1"/>
</dbReference>
<dbReference type="InterPro" id="IPR003661">
    <property type="entry name" value="HisK_dim/P_dom"/>
</dbReference>
<dbReference type="SUPFAM" id="SSF55874">
    <property type="entry name" value="ATPase domain of HSP90 chaperone/DNA topoisomerase II/histidine kinase"/>
    <property type="match status" value="1"/>
</dbReference>
<dbReference type="Proteomes" id="UP000315700">
    <property type="component" value="Chromosome"/>
</dbReference>
<evidence type="ECO:0000313" key="12">
    <source>
        <dbReference type="Proteomes" id="UP000315700"/>
    </source>
</evidence>
<dbReference type="InParanoid" id="A0A517SHF0"/>
<dbReference type="KEGG" id="ccos:Pan44_35980"/>
<reference evidence="11 12" key="1">
    <citation type="submission" date="2019-02" db="EMBL/GenBank/DDBJ databases">
        <title>Deep-cultivation of Planctomycetes and their phenomic and genomic characterization uncovers novel biology.</title>
        <authorList>
            <person name="Wiegand S."/>
            <person name="Jogler M."/>
            <person name="Boedeker C."/>
            <person name="Pinto D."/>
            <person name="Vollmers J."/>
            <person name="Rivas-Marin E."/>
            <person name="Kohn T."/>
            <person name="Peeters S.H."/>
            <person name="Heuer A."/>
            <person name="Rast P."/>
            <person name="Oberbeckmann S."/>
            <person name="Bunk B."/>
            <person name="Jeske O."/>
            <person name="Meyerdierks A."/>
            <person name="Storesund J.E."/>
            <person name="Kallscheuer N."/>
            <person name="Luecker S."/>
            <person name="Lage O.M."/>
            <person name="Pohl T."/>
            <person name="Merkel B.J."/>
            <person name="Hornburger P."/>
            <person name="Mueller R.-W."/>
            <person name="Bruemmer F."/>
            <person name="Labrenz M."/>
            <person name="Spormann A.M."/>
            <person name="Op den Camp H."/>
            <person name="Overmann J."/>
            <person name="Amann R."/>
            <person name="Jetten M.S.M."/>
            <person name="Mascher T."/>
            <person name="Medema M.H."/>
            <person name="Devos D.P."/>
            <person name="Kaster A.-K."/>
            <person name="Ovreas L."/>
            <person name="Rohde M."/>
            <person name="Galperin M.Y."/>
            <person name="Jogler C."/>
        </authorList>
    </citation>
    <scope>NUCLEOTIDE SEQUENCE [LARGE SCALE GENOMIC DNA]</scope>
    <source>
        <strain evidence="11 12">Pan44</strain>
    </source>
</reference>
<evidence type="ECO:0000256" key="3">
    <source>
        <dbReference type="ARBA" id="ARBA00022553"/>
    </source>
</evidence>
<dbReference type="GO" id="GO:0005524">
    <property type="term" value="F:ATP binding"/>
    <property type="evidence" value="ECO:0007669"/>
    <property type="project" value="UniProtKB-KW"/>
</dbReference>
<sequence length="265" mass="29542">MSEINHQPEFNLATPTPAERELQDAVRTADQSSERFRRQYAEIASLAGGLAHEIRNPLSTIRMNLQLLGEDLQLGDDPRHQRIARKLDTIGRECGRLDELLSAFLQFARAGEPDLQERDLSTLVAEFVDFFQAEAKGHQIEISPHLSASLPPVKVDPTLLRIALMNLARNAEQAMPQGGQLEIQTFARDGRVILEVIDSGQGMPEAVRRRLFDVFFSTKPKGTGLGLPTVRKIVEAHHATIECDSEAGRGTRFTLSFPAVRTARW</sequence>
<feature type="region of interest" description="Disordered" evidence="9">
    <location>
        <begin position="1"/>
        <end position="22"/>
    </location>
</feature>
<dbReference type="Pfam" id="PF02518">
    <property type="entry name" value="HATPase_c"/>
    <property type="match status" value="1"/>
</dbReference>
<dbReference type="InterPro" id="IPR003594">
    <property type="entry name" value="HATPase_dom"/>
</dbReference>
<proteinExistence type="predicted"/>
<evidence type="ECO:0000313" key="11">
    <source>
        <dbReference type="EMBL" id="QDT55554.1"/>
    </source>
</evidence>
<dbReference type="RefSeq" id="WP_145031447.1">
    <property type="nucleotide sequence ID" value="NZ_CP036271.1"/>
</dbReference>
<evidence type="ECO:0000256" key="6">
    <source>
        <dbReference type="ARBA" id="ARBA00022777"/>
    </source>
</evidence>
<comment type="catalytic activity">
    <reaction evidence="1">
        <text>ATP + protein L-histidine = ADP + protein N-phospho-L-histidine.</text>
        <dbReference type="EC" id="2.7.13.3"/>
    </reaction>
</comment>
<keyword evidence="7" id="KW-0067">ATP-binding</keyword>
<protein>
    <recommendedName>
        <fullName evidence="2">histidine kinase</fullName>
        <ecNumber evidence="2">2.7.13.3</ecNumber>
    </recommendedName>
</protein>
<dbReference type="SMART" id="SM00388">
    <property type="entry name" value="HisKA"/>
    <property type="match status" value="1"/>
</dbReference>
<name>A0A517SHF0_9PLAN</name>
<keyword evidence="6 11" id="KW-0418">Kinase</keyword>
<evidence type="ECO:0000256" key="2">
    <source>
        <dbReference type="ARBA" id="ARBA00012438"/>
    </source>
</evidence>
<evidence type="ECO:0000256" key="4">
    <source>
        <dbReference type="ARBA" id="ARBA00022679"/>
    </source>
</evidence>
<evidence type="ECO:0000256" key="1">
    <source>
        <dbReference type="ARBA" id="ARBA00000085"/>
    </source>
</evidence>
<dbReference type="Gene3D" id="1.10.287.130">
    <property type="match status" value="1"/>
</dbReference>
<dbReference type="SMART" id="SM00387">
    <property type="entry name" value="HATPase_c"/>
    <property type="match status" value="1"/>
</dbReference>
<dbReference type="InterPro" id="IPR004358">
    <property type="entry name" value="Sig_transdc_His_kin-like_C"/>
</dbReference>
<accession>A0A517SHF0</accession>
<dbReference type="InterPro" id="IPR036890">
    <property type="entry name" value="HATPase_C_sf"/>
</dbReference>
<dbReference type="PRINTS" id="PR00344">
    <property type="entry name" value="BCTRLSENSOR"/>
</dbReference>
<gene>
    <name evidence="11" type="primary">kinE_2</name>
    <name evidence="11" type="ORF">Pan44_35980</name>
</gene>
<dbReference type="AlphaFoldDB" id="A0A517SHF0"/>
<keyword evidence="4 11" id="KW-0808">Transferase</keyword>
<dbReference type="PROSITE" id="PS50109">
    <property type="entry name" value="HIS_KIN"/>
    <property type="match status" value="1"/>
</dbReference>
<keyword evidence="8" id="KW-0902">Two-component regulatory system</keyword>
<evidence type="ECO:0000259" key="10">
    <source>
        <dbReference type="PROSITE" id="PS50109"/>
    </source>
</evidence>
<dbReference type="OrthoDB" id="9815750at2"/>
<dbReference type="InterPro" id="IPR005467">
    <property type="entry name" value="His_kinase_dom"/>
</dbReference>
<dbReference type="InterPro" id="IPR036097">
    <property type="entry name" value="HisK_dim/P_sf"/>
</dbReference>
<dbReference type="Pfam" id="PF00512">
    <property type="entry name" value="HisKA"/>
    <property type="match status" value="1"/>
</dbReference>
<dbReference type="EMBL" id="CP036271">
    <property type="protein sequence ID" value="QDT55554.1"/>
    <property type="molecule type" value="Genomic_DNA"/>
</dbReference>
<dbReference type="CDD" id="cd00082">
    <property type="entry name" value="HisKA"/>
    <property type="match status" value="1"/>
</dbReference>
<dbReference type="Gene3D" id="3.30.565.10">
    <property type="entry name" value="Histidine kinase-like ATPase, C-terminal domain"/>
    <property type="match status" value="1"/>
</dbReference>
<feature type="domain" description="Histidine kinase" evidence="10">
    <location>
        <begin position="49"/>
        <end position="261"/>
    </location>
</feature>
<keyword evidence="5" id="KW-0547">Nucleotide-binding</keyword>
<organism evidence="11 12">
    <name type="scientific">Caulifigura coniformis</name>
    <dbReference type="NCBI Taxonomy" id="2527983"/>
    <lineage>
        <taxon>Bacteria</taxon>
        <taxon>Pseudomonadati</taxon>
        <taxon>Planctomycetota</taxon>
        <taxon>Planctomycetia</taxon>
        <taxon>Planctomycetales</taxon>
        <taxon>Planctomycetaceae</taxon>
        <taxon>Caulifigura</taxon>
    </lineage>
</organism>
<evidence type="ECO:0000256" key="9">
    <source>
        <dbReference type="SAM" id="MobiDB-lite"/>
    </source>
</evidence>
<keyword evidence="12" id="KW-1185">Reference proteome</keyword>
<keyword evidence="3" id="KW-0597">Phosphoprotein</keyword>
<evidence type="ECO:0000256" key="5">
    <source>
        <dbReference type="ARBA" id="ARBA00022741"/>
    </source>
</evidence>